<dbReference type="PANTHER" id="PTHR42711:SF1">
    <property type="entry name" value="ABC-TRANSPORT PROTEIN, ATP-BINDING COMPONENT"/>
    <property type="match status" value="1"/>
</dbReference>
<dbReference type="InterPro" id="IPR003439">
    <property type="entry name" value="ABC_transporter-like_ATP-bd"/>
</dbReference>
<evidence type="ECO:0000313" key="6">
    <source>
        <dbReference type="Proteomes" id="UP000052008"/>
    </source>
</evidence>
<dbReference type="InterPro" id="IPR003593">
    <property type="entry name" value="AAA+_ATPase"/>
</dbReference>
<dbReference type="AlphaFoldDB" id="A0A0S7WTF2"/>
<name>A0A0S7WTF2_UNCT6</name>
<dbReference type="InterPro" id="IPR027417">
    <property type="entry name" value="P-loop_NTPase"/>
</dbReference>
<comment type="caution">
    <text evidence="5">The sequence shown here is derived from an EMBL/GenBank/DDBJ whole genome shotgun (WGS) entry which is preliminary data.</text>
</comment>
<evidence type="ECO:0000259" key="4">
    <source>
        <dbReference type="PROSITE" id="PS50893"/>
    </source>
</evidence>
<dbReference type="PANTHER" id="PTHR42711">
    <property type="entry name" value="ABC TRANSPORTER ATP-BINDING PROTEIN"/>
    <property type="match status" value="1"/>
</dbReference>
<keyword evidence="2" id="KW-0547">Nucleotide-binding</keyword>
<dbReference type="STRING" id="1703770.AMJ39_04770"/>
<gene>
    <name evidence="5" type="ORF">AMJ39_04770</name>
</gene>
<sequence length="333" mass="38238">MNVIEVHDLNKRFRFKRKQSGVWASIRSVIRPEIHEVCAVKDIGFSVSQGEALAFIGPNGAGKSTTIKMLTGILHPTSGEASVLGFVPWQERQRLAFEIGSVFGQKSQLWYHLPPLDTFDLLSHIYEIDRRAYRRRRDRLVELFRVEDLLKTPVRKLSLGQRMRCEIIASLLHGPKVLFLDEPTVGLDVVAKQRIRDLISLLRKEESLTIFLTSHDAGDIKELCRRVIVIDRGEVILDNEVSYLRRRYLRTKVIDLKLETIPDAVELEGVEVLKQKGYGMKLEVDTSRRSIDHVIEEIVARLKVADITISDPPLEEIIALIYARGNDRREERE</sequence>
<dbReference type="SUPFAM" id="SSF52540">
    <property type="entry name" value="P-loop containing nucleoside triphosphate hydrolases"/>
    <property type="match status" value="1"/>
</dbReference>
<dbReference type="GO" id="GO:0005524">
    <property type="term" value="F:ATP binding"/>
    <property type="evidence" value="ECO:0007669"/>
    <property type="project" value="UniProtKB-KW"/>
</dbReference>
<keyword evidence="1" id="KW-0813">Transport</keyword>
<dbReference type="Pfam" id="PF00005">
    <property type="entry name" value="ABC_tran"/>
    <property type="match status" value="1"/>
</dbReference>
<dbReference type="SMART" id="SM00382">
    <property type="entry name" value="AAA"/>
    <property type="match status" value="1"/>
</dbReference>
<dbReference type="GO" id="GO:0016887">
    <property type="term" value="F:ATP hydrolysis activity"/>
    <property type="evidence" value="ECO:0007669"/>
    <property type="project" value="InterPro"/>
</dbReference>
<keyword evidence="3" id="KW-0067">ATP-binding</keyword>
<evidence type="ECO:0000256" key="2">
    <source>
        <dbReference type="ARBA" id="ARBA00022741"/>
    </source>
</evidence>
<feature type="domain" description="ABC transporter" evidence="4">
    <location>
        <begin position="24"/>
        <end position="257"/>
    </location>
</feature>
<dbReference type="InterPro" id="IPR050763">
    <property type="entry name" value="ABC_transporter_ATP-binding"/>
</dbReference>
<evidence type="ECO:0000256" key="1">
    <source>
        <dbReference type="ARBA" id="ARBA00022448"/>
    </source>
</evidence>
<evidence type="ECO:0000313" key="5">
    <source>
        <dbReference type="EMBL" id="KPJ53456.1"/>
    </source>
</evidence>
<dbReference type="EMBL" id="LIZS01000019">
    <property type="protein sequence ID" value="KPJ53456.1"/>
    <property type="molecule type" value="Genomic_DNA"/>
</dbReference>
<dbReference type="Proteomes" id="UP000052008">
    <property type="component" value="Unassembled WGS sequence"/>
</dbReference>
<dbReference type="Gene3D" id="3.40.50.300">
    <property type="entry name" value="P-loop containing nucleotide triphosphate hydrolases"/>
    <property type="match status" value="1"/>
</dbReference>
<proteinExistence type="predicted"/>
<reference evidence="5 6" key="1">
    <citation type="journal article" date="2015" name="Microbiome">
        <title>Genomic resolution of linkages in carbon, nitrogen, and sulfur cycling among widespread estuary sediment bacteria.</title>
        <authorList>
            <person name="Baker B.J."/>
            <person name="Lazar C.S."/>
            <person name="Teske A.P."/>
            <person name="Dick G.J."/>
        </authorList>
    </citation>
    <scope>NUCLEOTIDE SEQUENCE [LARGE SCALE GENOMIC DNA]</scope>
    <source>
        <strain evidence="5">DG_24</strain>
    </source>
</reference>
<protein>
    <submittedName>
        <fullName evidence="5">ABC transporter</fullName>
    </submittedName>
</protein>
<accession>A0A0S7WTF2</accession>
<evidence type="ECO:0000256" key="3">
    <source>
        <dbReference type="ARBA" id="ARBA00022840"/>
    </source>
</evidence>
<dbReference type="PATRIC" id="fig|1703770.3.peg.1910"/>
<organism evidence="5 6">
    <name type="scientific">candidate division TA06 bacterium DG_24</name>
    <dbReference type="NCBI Taxonomy" id="1703770"/>
    <lineage>
        <taxon>Bacteria</taxon>
        <taxon>Bacteria division TA06</taxon>
    </lineage>
</organism>
<dbReference type="PROSITE" id="PS50893">
    <property type="entry name" value="ABC_TRANSPORTER_2"/>
    <property type="match status" value="1"/>
</dbReference>